<proteinExistence type="predicted"/>
<evidence type="ECO:0008006" key="3">
    <source>
        <dbReference type="Google" id="ProtNLM"/>
    </source>
</evidence>
<organism evidence="1 2">
    <name type="scientific">Neisseria iguanae</name>
    <dbReference type="NCBI Taxonomy" id="90242"/>
    <lineage>
        <taxon>Bacteria</taxon>
        <taxon>Pseudomonadati</taxon>
        <taxon>Pseudomonadota</taxon>
        <taxon>Betaproteobacteria</taxon>
        <taxon>Neisseriales</taxon>
        <taxon>Neisseriaceae</taxon>
        <taxon>Neisseria</taxon>
    </lineage>
</organism>
<dbReference type="AlphaFoldDB" id="A0A2P7U1M8"/>
<dbReference type="OrthoDB" id="6872885at2"/>
<name>A0A2P7U1M8_9NEIS</name>
<protein>
    <recommendedName>
        <fullName evidence="3">DUF2752 domain-containing protein</fullName>
    </recommendedName>
</protein>
<gene>
    <name evidence="1" type="ORF">C7N83_03625</name>
</gene>
<comment type="caution">
    <text evidence="1">The sequence shown here is derived from an EMBL/GenBank/DDBJ whole genome shotgun (WGS) entry which is preliminary data.</text>
</comment>
<evidence type="ECO:0000313" key="1">
    <source>
        <dbReference type="EMBL" id="PSJ80877.1"/>
    </source>
</evidence>
<accession>A0A2P7U1M8</accession>
<sequence>MNVKCPNCGAVHSLDSLINDADASSVLRAVLEMDAELGKAAIRYIGLFRPAKSQLSWARTAKLLNELLPMIKAQEAARDGVCFPAPTEAWIHGFNETVNARDQGRLKTPLKSHRYLYEILAGWVGQPSAGNQTVNQPNRRAALPANPSQTLTAAASLQGLKK</sequence>
<keyword evidence="2" id="KW-1185">Reference proteome</keyword>
<dbReference type="EMBL" id="PXYY01000013">
    <property type="protein sequence ID" value="PSJ80877.1"/>
    <property type="molecule type" value="Genomic_DNA"/>
</dbReference>
<dbReference type="Proteomes" id="UP000241868">
    <property type="component" value="Unassembled WGS sequence"/>
</dbReference>
<reference evidence="1 2" key="1">
    <citation type="submission" date="2018-03" db="EMBL/GenBank/DDBJ databases">
        <title>Neisseria weixii sp. nov., isolated from the intestinal contents of Tibetan Plateau pika (Ochotona curzoniae) in Yushu, Qinghai Province, China.</title>
        <authorList>
            <person name="Gui Z."/>
        </authorList>
    </citation>
    <scope>NUCLEOTIDE SEQUENCE [LARGE SCALE GENOMIC DNA]</scope>
    <source>
        <strain evidence="1 2">ATCC 51483</strain>
    </source>
</reference>
<evidence type="ECO:0000313" key="2">
    <source>
        <dbReference type="Proteomes" id="UP000241868"/>
    </source>
</evidence>